<dbReference type="InterPro" id="IPR023210">
    <property type="entry name" value="NADP_OxRdtase_dom"/>
</dbReference>
<gene>
    <name evidence="5" type="ORF">SLS63_005247</name>
</gene>
<evidence type="ECO:0000313" key="5">
    <source>
        <dbReference type="EMBL" id="KAK7731949.1"/>
    </source>
</evidence>
<dbReference type="SUPFAM" id="SSF51430">
    <property type="entry name" value="NAD(P)-linked oxidoreductase"/>
    <property type="match status" value="1"/>
</dbReference>
<evidence type="ECO:0000259" key="4">
    <source>
        <dbReference type="Pfam" id="PF00248"/>
    </source>
</evidence>
<evidence type="ECO:0000256" key="3">
    <source>
        <dbReference type="ARBA" id="ARBA00038157"/>
    </source>
</evidence>
<dbReference type="InterPro" id="IPR050523">
    <property type="entry name" value="AKR_Detox_Biosynth"/>
</dbReference>
<dbReference type="Pfam" id="PF00248">
    <property type="entry name" value="Aldo_ket_red"/>
    <property type="match status" value="1"/>
</dbReference>
<keyword evidence="2" id="KW-0560">Oxidoreductase</keyword>
<dbReference type="InterPro" id="IPR036812">
    <property type="entry name" value="NAD(P)_OxRdtase_dom_sf"/>
</dbReference>
<comment type="caution">
    <text evidence="5">The sequence shown here is derived from an EMBL/GenBank/DDBJ whole genome shotgun (WGS) entry which is preliminary data.</text>
</comment>
<feature type="domain" description="NADP-dependent oxidoreductase" evidence="4">
    <location>
        <begin position="43"/>
        <end position="322"/>
    </location>
</feature>
<dbReference type="Proteomes" id="UP001430848">
    <property type="component" value="Unassembled WGS sequence"/>
</dbReference>
<evidence type="ECO:0000313" key="6">
    <source>
        <dbReference type="Proteomes" id="UP001430848"/>
    </source>
</evidence>
<evidence type="ECO:0000256" key="2">
    <source>
        <dbReference type="ARBA" id="ARBA00023002"/>
    </source>
</evidence>
<name>A0ABR1PC67_DIAER</name>
<proteinExistence type="inferred from homology"/>
<dbReference type="Gene3D" id="3.20.20.100">
    <property type="entry name" value="NADP-dependent oxidoreductase domain"/>
    <property type="match status" value="1"/>
</dbReference>
<dbReference type="PANTHER" id="PTHR43364:SF7">
    <property type="entry name" value="NADP-DEPENDENT OXIDOREDUCTASE DOMAIN-CONTAINING PROTEIN-RELATED"/>
    <property type="match status" value="1"/>
</dbReference>
<accession>A0ABR1PC67</accession>
<evidence type="ECO:0000256" key="1">
    <source>
        <dbReference type="ARBA" id="ARBA00022857"/>
    </source>
</evidence>
<dbReference type="EMBL" id="JAKNSF020000021">
    <property type="protein sequence ID" value="KAK7731949.1"/>
    <property type="molecule type" value="Genomic_DNA"/>
</dbReference>
<protein>
    <recommendedName>
        <fullName evidence="4">NADP-dependent oxidoreductase domain-containing protein</fullName>
    </recommendedName>
</protein>
<organism evidence="5 6">
    <name type="scientific">Diaporthe eres</name>
    <name type="common">Phomopsis oblonga</name>
    <dbReference type="NCBI Taxonomy" id="83184"/>
    <lineage>
        <taxon>Eukaryota</taxon>
        <taxon>Fungi</taxon>
        <taxon>Dikarya</taxon>
        <taxon>Ascomycota</taxon>
        <taxon>Pezizomycotina</taxon>
        <taxon>Sordariomycetes</taxon>
        <taxon>Sordariomycetidae</taxon>
        <taxon>Diaporthales</taxon>
        <taxon>Diaporthaceae</taxon>
        <taxon>Diaporthe</taxon>
        <taxon>Diaporthe eres species complex</taxon>
    </lineage>
</organism>
<dbReference type="PANTHER" id="PTHR43364">
    <property type="entry name" value="NADH-SPECIFIC METHYLGLYOXAL REDUCTASE-RELATED"/>
    <property type="match status" value="1"/>
</dbReference>
<keyword evidence="6" id="KW-1185">Reference proteome</keyword>
<reference evidence="5 6" key="1">
    <citation type="submission" date="2024-02" db="EMBL/GenBank/DDBJ databases">
        <title>De novo assembly and annotation of 12 fungi associated with fruit tree decline syndrome in Ontario, Canada.</title>
        <authorList>
            <person name="Sulman M."/>
            <person name="Ellouze W."/>
            <person name="Ilyukhin E."/>
        </authorList>
    </citation>
    <scope>NUCLEOTIDE SEQUENCE [LARGE SCALE GENOMIC DNA]</scope>
    <source>
        <strain evidence="5 6">M169</strain>
    </source>
</reference>
<sequence>MKTDRLRSKGSAVTMPDTDVDVKIIPRKDGQREIRRVFAWKDRFVRLDYFYKKGGNFIDTASVYHNGDSEQWLGDWMASRGERDEMVLATKYTGGYQSHRDVIHSNYVGTGSKSTKLSLEASLKKLQTTYIDLFSVHWWDYTTQIPELMQSLNDLVASGKVIYLGISDAPTWIVTLANEYARNHGLRQFTVYQGFWNAGVRDLERDVIPMCQHQGMGILPYGVLGQGRFQTEQGYKEREKGHEGRNLVPLTEHDKRVSKVLEEVADAKGVELLHVALAYILQRVPYVFPIVGQRTVKHLESSINALSVSLTEEEIKKVESAYNFEYGFPHTLLTLATLAILNKSSEPPRRAWGPEDVAMTKLQCPDQEFDWVKGPSPLGPPKDD</sequence>
<keyword evidence="1" id="KW-0521">NADP</keyword>
<comment type="similarity">
    <text evidence="3">Belongs to the aldo/keto reductase family. Aldo/keto reductase 2 subfamily.</text>
</comment>